<name>C8VW52_DESAS</name>
<dbReference type="OrthoDB" id="9801026at2"/>
<dbReference type="InterPro" id="IPR035093">
    <property type="entry name" value="RelE/ParE_toxin_dom_sf"/>
</dbReference>
<dbReference type="AlphaFoldDB" id="C8VW52"/>
<dbReference type="Gene3D" id="3.30.2310.20">
    <property type="entry name" value="RelE-like"/>
    <property type="match status" value="1"/>
</dbReference>
<accession>C8VW52</accession>
<dbReference type="STRING" id="485916.Dtox_1541"/>
<dbReference type="RefSeq" id="WP_015757116.1">
    <property type="nucleotide sequence ID" value="NC_013216.1"/>
</dbReference>
<dbReference type="EMBL" id="CP001720">
    <property type="protein sequence ID" value="ACV62404.1"/>
    <property type="molecule type" value="Genomic_DNA"/>
</dbReference>
<sequence>MLIKFKTRKLKKICDSGQEIIKKWGQGNGFKIQQRLSELRAASCLSDISHLPPPRLHELRENWEDHFSVDIRHPYRIIFKPTEPIPRKEDGGIDLSRVTEIMVVNIMDYH</sequence>
<evidence type="ECO:0000313" key="2">
    <source>
        <dbReference type="Proteomes" id="UP000002217"/>
    </source>
</evidence>
<dbReference type="KEGG" id="dae:Dtox_1541"/>
<dbReference type="SUPFAM" id="SSF143011">
    <property type="entry name" value="RelE-like"/>
    <property type="match status" value="1"/>
</dbReference>
<organism evidence="1 2">
    <name type="scientific">Desulfofarcimen acetoxidans (strain ATCC 49208 / DSM 771 / KCTC 5769 / VKM B-1644 / 5575)</name>
    <name type="common">Desulfotomaculum acetoxidans</name>
    <dbReference type="NCBI Taxonomy" id="485916"/>
    <lineage>
        <taxon>Bacteria</taxon>
        <taxon>Bacillati</taxon>
        <taxon>Bacillota</taxon>
        <taxon>Clostridia</taxon>
        <taxon>Eubacteriales</taxon>
        <taxon>Peptococcaceae</taxon>
        <taxon>Desulfofarcimen</taxon>
    </lineage>
</organism>
<dbReference type="Proteomes" id="UP000002217">
    <property type="component" value="Chromosome"/>
</dbReference>
<reference evidence="1 2" key="1">
    <citation type="journal article" date="2009" name="Stand. Genomic Sci.">
        <title>Complete genome sequence of Desulfotomaculum acetoxidans type strain (5575).</title>
        <authorList>
            <person name="Spring S."/>
            <person name="Lapidus A."/>
            <person name="Schroder M."/>
            <person name="Gleim D."/>
            <person name="Sims D."/>
            <person name="Meincke L."/>
            <person name="Glavina Del Rio T."/>
            <person name="Tice H."/>
            <person name="Copeland A."/>
            <person name="Cheng J.F."/>
            <person name="Lucas S."/>
            <person name="Chen F."/>
            <person name="Nolan M."/>
            <person name="Bruce D."/>
            <person name="Goodwin L."/>
            <person name="Pitluck S."/>
            <person name="Ivanova N."/>
            <person name="Mavromatis K."/>
            <person name="Mikhailova N."/>
            <person name="Pati A."/>
            <person name="Chen A."/>
            <person name="Palaniappan K."/>
            <person name="Land M."/>
            <person name="Hauser L."/>
            <person name="Chang Y.J."/>
            <person name="Jeffries C.D."/>
            <person name="Chain P."/>
            <person name="Saunders E."/>
            <person name="Brettin T."/>
            <person name="Detter J.C."/>
            <person name="Goker M."/>
            <person name="Bristow J."/>
            <person name="Eisen J.A."/>
            <person name="Markowitz V."/>
            <person name="Hugenholtz P."/>
            <person name="Kyrpides N.C."/>
            <person name="Klenk H.P."/>
            <person name="Han C."/>
        </authorList>
    </citation>
    <scope>NUCLEOTIDE SEQUENCE [LARGE SCALE GENOMIC DNA]</scope>
    <source>
        <strain evidence="2">ATCC 49208 / DSM 771 / VKM B-1644</strain>
    </source>
</reference>
<keyword evidence="2" id="KW-1185">Reference proteome</keyword>
<gene>
    <name evidence="1" type="ordered locus">Dtox_1541</name>
</gene>
<proteinExistence type="predicted"/>
<dbReference type="HOGENOM" id="CLU_164011_0_0_9"/>
<protein>
    <submittedName>
        <fullName evidence="1">HigA</fullName>
    </submittedName>
</protein>
<dbReference type="eggNOG" id="COG3549">
    <property type="taxonomic scope" value="Bacteria"/>
</dbReference>
<evidence type="ECO:0000313" key="1">
    <source>
        <dbReference type="EMBL" id="ACV62404.1"/>
    </source>
</evidence>